<sequence length="68" mass="7270">MRLGPVTGGRGRPRRMAYSARQARAFMGAAIAEPPGLWVIQFCSAVTVWVLDRCDFGTSLGAISADSL</sequence>
<evidence type="ECO:0000313" key="4">
    <source>
        <dbReference type="Proteomes" id="UP000193928"/>
    </source>
</evidence>
<reference evidence="2 4" key="1">
    <citation type="submission" date="2016-01" db="EMBL/GenBank/DDBJ databases">
        <title>The new phylogeny of the genus Mycobacterium.</title>
        <authorList>
            <person name="Tarcisio F."/>
            <person name="Conor M."/>
            <person name="Antonella G."/>
            <person name="Elisabetta G."/>
            <person name="Giulia F.S."/>
            <person name="Sara T."/>
            <person name="Anna F."/>
            <person name="Clotilde B."/>
            <person name="Roberto B."/>
            <person name="Veronica D.S."/>
            <person name="Fabio R."/>
            <person name="Monica P."/>
            <person name="Olivier J."/>
            <person name="Enrico T."/>
            <person name="Nicola S."/>
        </authorList>
    </citation>
    <scope>NUCLEOTIDE SEQUENCE [LARGE SCALE GENOMIC DNA]</scope>
    <source>
        <strain evidence="2 4">DSM 44160</strain>
    </source>
</reference>
<evidence type="ECO:0000313" key="2">
    <source>
        <dbReference type="EMBL" id="ORV72747.1"/>
    </source>
</evidence>
<name>A0A1A6BNQ6_MYCGO</name>
<protein>
    <submittedName>
        <fullName evidence="1">Uncharacterized protein</fullName>
    </submittedName>
</protein>
<accession>A0A1A6BNQ6</accession>
<dbReference type="EMBL" id="MAEM01000019">
    <property type="protein sequence ID" value="OBS03973.1"/>
    <property type="molecule type" value="Genomic_DNA"/>
</dbReference>
<dbReference type="Proteomes" id="UP000093757">
    <property type="component" value="Unassembled WGS sequence"/>
</dbReference>
<dbReference type="Proteomes" id="UP000193928">
    <property type="component" value="Unassembled WGS sequence"/>
</dbReference>
<evidence type="ECO:0000313" key="3">
    <source>
        <dbReference type="Proteomes" id="UP000093757"/>
    </source>
</evidence>
<evidence type="ECO:0000313" key="1">
    <source>
        <dbReference type="EMBL" id="OBS03973.1"/>
    </source>
</evidence>
<gene>
    <name evidence="1" type="ORF">A9W98_06900</name>
    <name evidence="2" type="ORF">AWC08_03715</name>
</gene>
<comment type="caution">
    <text evidence="1">The sequence shown here is derived from an EMBL/GenBank/DDBJ whole genome shotgun (WGS) entry which is preliminary data.</text>
</comment>
<dbReference type="AlphaFoldDB" id="A0A1A6BNQ6"/>
<keyword evidence="4" id="KW-1185">Reference proteome</keyword>
<organism evidence="1 3">
    <name type="scientific">Mycobacterium gordonae</name>
    <dbReference type="NCBI Taxonomy" id="1778"/>
    <lineage>
        <taxon>Bacteria</taxon>
        <taxon>Bacillati</taxon>
        <taxon>Actinomycetota</taxon>
        <taxon>Actinomycetes</taxon>
        <taxon>Mycobacteriales</taxon>
        <taxon>Mycobacteriaceae</taxon>
        <taxon>Mycobacterium</taxon>
    </lineage>
</organism>
<dbReference type="EMBL" id="LQOY01000210">
    <property type="protein sequence ID" value="ORV72747.1"/>
    <property type="molecule type" value="Genomic_DNA"/>
</dbReference>
<reference evidence="1 3" key="2">
    <citation type="submission" date="2016-06" db="EMBL/GenBank/DDBJ databases">
        <authorList>
            <person name="Kjaerup R.B."/>
            <person name="Dalgaard T.S."/>
            <person name="Juul-Madsen H.R."/>
        </authorList>
    </citation>
    <scope>NUCLEOTIDE SEQUENCE [LARGE SCALE GENOMIC DNA]</scope>
    <source>
        <strain evidence="1 3">1245752.6</strain>
    </source>
</reference>
<proteinExistence type="predicted"/>